<dbReference type="InterPro" id="IPR053826">
    <property type="entry name" value="WDR75"/>
</dbReference>
<dbReference type="Pfam" id="PF23869">
    <property type="entry name" value="Beta-prop_WDR75_1st"/>
    <property type="match status" value="1"/>
</dbReference>
<dbReference type="PANTHER" id="PTHR44215:SF1">
    <property type="entry name" value="WD REPEAT-CONTAINING PROTEIN 75"/>
    <property type="match status" value="1"/>
</dbReference>
<feature type="compositionally biased region" description="Basic and acidic residues" evidence="8">
    <location>
        <begin position="8"/>
        <end position="24"/>
    </location>
</feature>
<dbReference type="SUPFAM" id="SSF50998">
    <property type="entry name" value="Quinoprotein alcohol dehydrogenase-like"/>
    <property type="match status" value="1"/>
</dbReference>
<accession>A0A9W8EK98</accession>
<dbReference type="GO" id="GO:2000234">
    <property type="term" value="P:positive regulation of rRNA processing"/>
    <property type="evidence" value="ECO:0007669"/>
    <property type="project" value="TreeGrafter"/>
</dbReference>
<feature type="compositionally biased region" description="Pro residues" evidence="8">
    <location>
        <begin position="827"/>
        <end position="839"/>
    </location>
</feature>
<dbReference type="InterPro" id="IPR057644">
    <property type="entry name" value="Beta-prop_WDR75_2nd"/>
</dbReference>
<protein>
    <submittedName>
        <fullName evidence="10">NET1-associated nuclear protein 1</fullName>
    </submittedName>
</protein>
<evidence type="ECO:0000256" key="2">
    <source>
        <dbReference type="ARBA" id="ARBA00022517"/>
    </source>
</evidence>
<dbReference type="InterPro" id="IPR015943">
    <property type="entry name" value="WD40/YVTN_repeat-like_dom_sf"/>
</dbReference>
<comment type="caution">
    <text evidence="10">The sequence shown here is derived from an EMBL/GenBank/DDBJ whole genome shotgun (WGS) entry which is preliminary data.</text>
</comment>
<evidence type="ECO:0000256" key="8">
    <source>
        <dbReference type="SAM" id="MobiDB-lite"/>
    </source>
</evidence>
<dbReference type="InterPro" id="IPR011044">
    <property type="entry name" value="Quino_amine_DH_bsu"/>
</dbReference>
<dbReference type="PANTHER" id="PTHR44215">
    <property type="entry name" value="WD REPEAT-CONTAINING PROTEIN 75"/>
    <property type="match status" value="1"/>
</dbReference>
<proteinExistence type="predicted"/>
<evidence type="ECO:0000256" key="7">
    <source>
        <dbReference type="ARBA" id="ARBA00023242"/>
    </source>
</evidence>
<dbReference type="OrthoDB" id="4096at2759"/>
<keyword evidence="3" id="KW-0698">rRNA processing</keyword>
<name>A0A9W8EK98_9FUNG</name>
<reference evidence="10" key="1">
    <citation type="submission" date="2022-07" db="EMBL/GenBank/DDBJ databases">
        <title>Phylogenomic reconstructions and comparative analyses of Kickxellomycotina fungi.</title>
        <authorList>
            <person name="Reynolds N.K."/>
            <person name="Stajich J.E."/>
            <person name="Barry K."/>
            <person name="Grigoriev I.V."/>
            <person name="Crous P."/>
            <person name="Smith M.E."/>
        </authorList>
    </citation>
    <scope>NUCLEOTIDE SEQUENCE</scope>
    <source>
        <strain evidence="10">IMI 214461</strain>
    </source>
</reference>
<organism evidence="10 11">
    <name type="scientific">Coemansia thaxteri</name>
    <dbReference type="NCBI Taxonomy" id="2663907"/>
    <lineage>
        <taxon>Eukaryota</taxon>
        <taxon>Fungi</taxon>
        <taxon>Fungi incertae sedis</taxon>
        <taxon>Zoopagomycota</taxon>
        <taxon>Kickxellomycotina</taxon>
        <taxon>Kickxellomycetes</taxon>
        <taxon>Kickxellales</taxon>
        <taxon>Kickxellaceae</taxon>
        <taxon>Coemansia</taxon>
    </lineage>
</organism>
<keyword evidence="7" id="KW-0539">Nucleus</keyword>
<feature type="compositionally biased region" description="Acidic residues" evidence="8">
    <location>
        <begin position="815"/>
        <end position="825"/>
    </location>
</feature>
<keyword evidence="6" id="KW-0804">Transcription</keyword>
<keyword evidence="11" id="KW-1185">Reference proteome</keyword>
<dbReference type="Proteomes" id="UP001150907">
    <property type="component" value="Unassembled WGS sequence"/>
</dbReference>
<dbReference type="InterPro" id="IPR011047">
    <property type="entry name" value="Quinoprotein_ADH-like_sf"/>
</dbReference>
<dbReference type="SMART" id="SM00320">
    <property type="entry name" value="WD40"/>
    <property type="match status" value="6"/>
</dbReference>
<feature type="domain" description="WD repeat-containing protein 75 second beta-propeller" evidence="9">
    <location>
        <begin position="388"/>
        <end position="671"/>
    </location>
</feature>
<evidence type="ECO:0000313" key="11">
    <source>
        <dbReference type="Proteomes" id="UP001150907"/>
    </source>
</evidence>
<dbReference type="Gene3D" id="2.130.10.10">
    <property type="entry name" value="YVTN repeat-like/Quinoprotein amine dehydrogenase"/>
    <property type="match status" value="3"/>
</dbReference>
<evidence type="ECO:0000256" key="3">
    <source>
        <dbReference type="ARBA" id="ARBA00022552"/>
    </source>
</evidence>
<comment type="subcellular location">
    <subcellularLocation>
        <location evidence="1">Nucleus</location>
        <location evidence="1">Nucleolus</location>
    </subcellularLocation>
</comment>
<dbReference type="AlphaFoldDB" id="A0A9W8EK98"/>
<dbReference type="EMBL" id="JANBQF010000132">
    <property type="protein sequence ID" value="KAJ2004821.1"/>
    <property type="molecule type" value="Genomic_DNA"/>
</dbReference>
<evidence type="ECO:0000256" key="1">
    <source>
        <dbReference type="ARBA" id="ARBA00004604"/>
    </source>
</evidence>
<feature type="region of interest" description="Disordered" evidence="8">
    <location>
        <begin position="807"/>
        <end position="845"/>
    </location>
</feature>
<sequence>MAGKKKADKQASHMEVDPAAERSRSTKRRSKSKVTEDDGSIYNSVELKLVSGGTLAHKAVEFSSDSRHFYVAKNTAVAVYNVENGEMVQSFAVASSQAAVNAVVGDAQNGRRVYAFTADARVRLWDTDSGRAVGEWELAEGPVVHAVADPSRARAFICAVRLAAVKKQRLNPDKTKYAISRITVGEQAGVAAHEELFRMTGALGVAVRGDGQWVAAHSKFSVVLAQVAAGGAVVHRWSVTERVSAVAFHPGAGVLAVGDWRGRIVFWHCVDEQLVGTAASVDRRVARHAHHWHAHRVNAIAFTEAGDMVSGGEEGVVVVWHLGAARRAFIPRLGSDITGLAVSPSQAHYAVTLRDNSVKIFAAATRALVASLRGLHFAQAAQRLTTGLVVHPRTRHVVLNGEPGLLQVYSPLADRHVASIEVAAFNRTGGTAASGAPAQPHVDLVQFSGDGVWMVTADSRRKAGGAAGDARHASACFLKFWRVDAATQAYALATRIDAPHAGGVTALAFRPPRVGAAAVCASTGRDGALRVWEERGGAWACRAAATYRGQTPRAAAFSADGSVLAVAFGGAVTLWDADACGSAPAAALVASAATPALRGVAFVGAAFLAAWSAARLDVWNLATGAVWWTLAAPLQGVAVHPRVPLIAVAARQAADGASLLVLSPASPHPLAALPVAGPVAALALVPAAAACDGVLGRSLLVALTPAGLLNVYGSASESSIAPVRPPASSTASAASAALASIFSSPAAPPPASRPAPAAPSPHVRAALRLVRSAVQSAYAAAPHHVLPPVAALFEQFVAAQLAASSSADAVPAAAADDDDDGEDTPMPDAPMPGAPPPAPAHATVDDLWGDATQPICAGFDLVSS</sequence>
<keyword evidence="2" id="KW-0690">Ribosome biogenesis</keyword>
<gene>
    <name evidence="10" type="primary">NAN1</name>
    <name evidence="10" type="ORF">H4R26_002290</name>
</gene>
<dbReference type="GO" id="GO:0006364">
    <property type="term" value="P:rRNA processing"/>
    <property type="evidence" value="ECO:0007669"/>
    <property type="project" value="UniProtKB-KW"/>
</dbReference>
<keyword evidence="4" id="KW-0853">WD repeat</keyword>
<dbReference type="Pfam" id="PF23769">
    <property type="entry name" value="Beta-prop_WDR75_2nd"/>
    <property type="match status" value="1"/>
</dbReference>
<dbReference type="GO" id="GO:0045943">
    <property type="term" value="P:positive regulation of transcription by RNA polymerase I"/>
    <property type="evidence" value="ECO:0007669"/>
    <property type="project" value="InterPro"/>
</dbReference>
<dbReference type="InterPro" id="IPR001680">
    <property type="entry name" value="WD40_rpt"/>
</dbReference>
<dbReference type="GO" id="GO:0003723">
    <property type="term" value="F:RNA binding"/>
    <property type="evidence" value="ECO:0007669"/>
    <property type="project" value="InterPro"/>
</dbReference>
<evidence type="ECO:0000256" key="6">
    <source>
        <dbReference type="ARBA" id="ARBA00023163"/>
    </source>
</evidence>
<evidence type="ECO:0000259" key="9">
    <source>
        <dbReference type="Pfam" id="PF23769"/>
    </source>
</evidence>
<evidence type="ECO:0000256" key="5">
    <source>
        <dbReference type="ARBA" id="ARBA00022737"/>
    </source>
</evidence>
<feature type="region of interest" description="Disordered" evidence="8">
    <location>
        <begin position="1"/>
        <end position="37"/>
    </location>
</feature>
<evidence type="ECO:0000256" key="4">
    <source>
        <dbReference type="ARBA" id="ARBA00022574"/>
    </source>
</evidence>
<keyword evidence="5" id="KW-0677">Repeat</keyword>
<dbReference type="SUPFAM" id="SSF50969">
    <property type="entry name" value="YVTN repeat-like/Quinoprotein amine dehydrogenase"/>
    <property type="match status" value="1"/>
</dbReference>
<evidence type="ECO:0000313" key="10">
    <source>
        <dbReference type="EMBL" id="KAJ2004821.1"/>
    </source>
</evidence>
<dbReference type="GO" id="GO:0032040">
    <property type="term" value="C:small-subunit processome"/>
    <property type="evidence" value="ECO:0007669"/>
    <property type="project" value="InterPro"/>
</dbReference>